<protein>
    <submittedName>
        <fullName evidence="1">Uncharacterized protein</fullName>
    </submittedName>
</protein>
<sequence length="183" mass="19792">MAGVEVKIMQNPPPKNPPKSSFATQFCLRILAAVASLSAALVMITDKQTVILYGIQMDAKYSYSSAFTFFVIANLVSCAFSVVSLFAAGILVRNCSGPNKKYFFLFLHDLVMTTLVMAASAAATAIGFVGKFGNTHVGWIAICDDFGRFCDRIIISVHLSYLAFLLYLLLTVISANKSRAIPG</sequence>
<organism evidence="1 2">
    <name type="scientific">Vaccinium darrowii</name>
    <dbReference type="NCBI Taxonomy" id="229202"/>
    <lineage>
        <taxon>Eukaryota</taxon>
        <taxon>Viridiplantae</taxon>
        <taxon>Streptophyta</taxon>
        <taxon>Embryophyta</taxon>
        <taxon>Tracheophyta</taxon>
        <taxon>Spermatophyta</taxon>
        <taxon>Magnoliopsida</taxon>
        <taxon>eudicotyledons</taxon>
        <taxon>Gunneridae</taxon>
        <taxon>Pentapetalae</taxon>
        <taxon>asterids</taxon>
        <taxon>Ericales</taxon>
        <taxon>Ericaceae</taxon>
        <taxon>Vaccinioideae</taxon>
        <taxon>Vaccinieae</taxon>
        <taxon>Vaccinium</taxon>
    </lineage>
</organism>
<keyword evidence="2" id="KW-1185">Reference proteome</keyword>
<name>A0ACB7ZQF5_9ERIC</name>
<dbReference type="Proteomes" id="UP000828048">
    <property type="component" value="Chromosome 9"/>
</dbReference>
<evidence type="ECO:0000313" key="2">
    <source>
        <dbReference type="Proteomes" id="UP000828048"/>
    </source>
</evidence>
<dbReference type="EMBL" id="CM037159">
    <property type="protein sequence ID" value="KAH7867365.1"/>
    <property type="molecule type" value="Genomic_DNA"/>
</dbReference>
<comment type="caution">
    <text evidence="1">The sequence shown here is derived from an EMBL/GenBank/DDBJ whole genome shotgun (WGS) entry which is preliminary data.</text>
</comment>
<proteinExistence type="predicted"/>
<evidence type="ECO:0000313" key="1">
    <source>
        <dbReference type="EMBL" id="KAH7867365.1"/>
    </source>
</evidence>
<reference evidence="1 2" key="1">
    <citation type="journal article" date="2021" name="Hortic Res">
        <title>High-quality reference genome and annotation aids understanding of berry development for evergreen blueberry (Vaccinium darrowii).</title>
        <authorList>
            <person name="Yu J."/>
            <person name="Hulse-Kemp A.M."/>
            <person name="Babiker E."/>
            <person name="Staton M."/>
        </authorList>
    </citation>
    <scope>NUCLEOTIDE SEQUENCE [LARGE SCALE GENOMIC DNA]</scope>
    <source>
        <strain evidence="2">cv. NJ 8807/NJ 8810</strain>
        <tissue evidence="1">Young leaf</tissue>
    </source>
</reference>
<gene>
    <name evidence="1" type="ORF">Vadar_032533</name>
</gene>
<accession>A0ACB7ZQF5</accession>